<proteinExistence type="inferred from homology"/>
<keyword evidence="7" id="KW-0732">Signal</keyword>
<dbReference type="InterPro" id="IPR023828">
    <property type="entry name" value="Peptidase_S8_Ser-AS"/>
</dbReference>
<evidence type="ECO:0000259" key="8">
    <source>
        <dbReference type="Pfam" id="PF00082"/>
    </source>
</evidence>
<feature type="active site" description="Charge relay system" evidence="5">
    <location>
        <position position="126"/>
    </location>
</feature>
<dbReference type="PROSITE" id="PS51892">
    <property type="entry name" value="SUBTILASE"/>
    <property type="match status" value="1"/>
</dbReference>
<keyword evidence="4 5" id="KW-0720">Serine protease</keyword>
<dbReference type="PRINTS" id="PR00723">
    <property type="entry name" value="SUBTILISIN"/>
</dbReference>
<dbReference type="Proteomes" id="UP001549167">
    <property type="component" value="Unassembled WGS sequence"/>
</dbReference>
<evidence type="ECO:0000256" key="7">
    <source>
        <dbReference type="SAM" id="SignalP"/>
    </source>
</evidence>
<dbReference type="PROSITE" id="PS00137">
    <property type="entry name" value="SUBTILASE_HIS"/>
    <property type="match status" value="1"/>
</dbReference>
<evidence type="ECO:0000256" key="2">
    <source>
        <dbReference type="ARBA" id="ARBA00022670"/>
    </source>
</evidence>
<evidence type="ECO:0000313" key="10">
    <source>
        <dbReference type="Proteomes" id="UP001549167"/>
    </source>
</evidence>
<dbReference type="InterPro" id="IPR050131">
    <property type="entry name" value="Peptidase_S8_subtilisin-like"/>
</dbReference>
<dbReference type="PANTHER" id="PTHR43806">
    <property type="entry name" value="PEPTIDASE S8"/>
    <property type="match status" value="1"/>
</dbReference>
<evidence type="ECO:0000256" key="5">
    <source>
        <dbReference type="PROSITE-ProRule" id="PRU01240"/>
    </source>
</evidence>
<dbReference type="InterPro" id="IPR023827">
    <property type="entry name" value="Peptidase_S8_Asp-AS"/>
</dbReference>
<dbReference type="InterPro" id="IPR036852">
    <property type="entry name" value="Peptidase_S8/S53_dom_sf"/>
</dbReference>
<dbReference type="EC" id="3.4.21.-" evidence="9"/>
<sequence length="704" mass="77423">MRFLTLMPIIVIAILNMPPTSADELPWIIEVDQNVDEAVDDITRDYPFLTIIDTYDTLLNAVAVKGDKNDIAQLHQETWVTRVTQSKEYKTPAIQSSANGQSLTMPDYRLNVTKATGQGVKVGVVDTGIDYNHPDLKNTYQGGYDVIDLDDDPMESTQQDGFPTNHGTHVAGIIAANGDMHGVAPNAGIYAYRALGPGGTGTSAHVLAALEQAVNDDMDIINLSLGTDVNSPDTPLAQAVNQAFDLGTLIVVASGNSGPDPWSVATPATAKHAITVAAGSYNQSRPILNIFGHKPIPIKAIPNSAPWPEEEKMPFVHAPNFDQLEKSVGKAILTPKANRSYAEIVGEAIQQEAEALIIYSDDDPNEWSFVPAPMPVMYLTDAEAKTLRESDDWIEISTEAVPNDIAPFSARGPVTRDWSIKPDILAPGVDIVSTVPDGYASFQGTSMAAPYISGILALLKEQQPQATPHQLKQQLLTHTEIPDQESRPTEIGAGWLDTEALFQQSFEIDSPQLNFGKITPESQAQTQSVTIRNTGDQSLTINWDIPKRQNGIRWELPLTQTIPANEHKTFEVKAHFRPDQLTKGIHEGYLSLQLNSESITMPYLWVNESAEHPRVNVEVTTKPFDPNDFVLTYYLSQQVKALTIDVYDAFFTHVDTVVEKTQLEPGAHETSIDMTSWQSGVHYIMIKTEDSDGTHFRMLEFNQS</sequence>
<name>A0ABV2KXE0_9BACI</name>
<comment type="similarity">
    <text evidence="1 5 6">Belongs to the peptidase S8 family.</text>
</comment>
<dbReference type="Gene3D" id="2.60.40.10">
    <property type="entry name" value="Immunoglobulins"/>
    <property type="match status" value="1"/>
</dbReference>
<dbReference type="RefSeq" id="WP_354221449.1">
    <property type="nucleotide sequence ID" value="NZ_JBEPMX010000014.1"/>
</dbReference>
<evidence type="ECO:0000256" key="6">
    <source>
        <dbReference type="RuleBase" id="RU003355"/>
    </source>
</evidence>
<gene>
    <name evidence="9" type="ORF">ABID56_002389</name>
</gene>
<evidence type="ECO:0000256" key="4">
    <source>
        <dbReference type="ARBA" id="ARBA00022825"/>
    </source>
</evidence>
<dbReference type="CDD" id="cd07474">
    <property type="entry name" value="Peptidases_S8_subtilisin_Vpr-like"/>
    <property type="match status" value="1"/>
</dbReference>
<comment type="caution">
    <text evidence="9">The sequence shown here is derived from an EMBL/GenBank/DDBJ whole genome shotgun (WGS) entry which is preliminary data.</text>
</comment>
<evidence type="ECO:0000256" key="3">
    <source>
        <dbReference type="ARBA" id="ARBA00022801"/>
    </source>
</evidence>
<dbReference type="SUPFAM" id="SSF52743">
    <property type="entry name" value="Subtilisin-like"/>
    <property type="match status" value="1"/>
</dbReference>
<reference evidence="9 10" key="1">
    <citation type="submission" date="2024-06" db="EMBL/GenBank/DDBJ databases">
        <title>Genomic Encyclopedia of Type Strains, Phase IV (KMG-IV): sequencing the most valuable type-strain genomes for metagenomic binning, comparative biology and taxonomic classification.</title>
        <authorList>
            <person name="Goeker M."/>
        </authorList>
    </citation>
    <scope>NUCLEOTIDE SEQUENCE [LARGE SCALE GENOMIC DNA]</scope>
    <source>
        <strain evidence="9 10">DSM 23520</strain>
    </source>
</reference>
<evidence type="ECO:0000256" key="1">
    <source>
        <dbReference type="ARBA" id="ARBA00011073"/>
    </source>
</evidence>
<dbReference type="InterPro" id="IPR034213">
    <property type="entry name" value="S8_Vpr-like"/>
</dbReference>
<feature type="active site" description="Charge relay system" evidence="5">
    <location>
        <position position="446"/>
    </location>
</feature>
<dbReference type="InterPro" id="IPR015500">
    <property type="entry name" value="Peptidase_S8_subtilisin-rel"/>
</dbReference>
<keyword evidence="10" id="KW-1185">Reference proteome</keyword>
<dbReference type="InterPro" id="IPR013783">
    <property type="entry name" value="Ig-like_fold"/>
</dbReference>
<dbReference type="Gene3D" id="3.40.50.200">
    <property type="entry name" value="Peptidase S8/S53 domain"/>
    <property type="match status" value="2"/>
</dbReference>
<feature type="domain" description="Peptidase S8/S53" evidence="8">
    <location>
        <begin position="117"/>
        <end position="479"/>
    </location>
</feature>
<dbReference type="InterPro" id="IPR022398">
    <property type="entry name" value="Peptidase_S8_His-AS"/>
</dbReference>
<organism evidence="9 10">
    <name type="scientific">Alkalibacillus flavidus</name>
    <dbReference type="NCBI Taxonomy" id="546021"/>
    <lineage>
        <taxon>Bacteria</taxon>
        <taxon>Bacillati</taxon>
        <taxon>Bacillota</taxon>
        <taxon>Bacilli</taxon>
        <taxon>Bacillales</taxon>
        <taxon>Bacillaceae</taxon>
        <taxon>Alkalibacillus</taxon>
    </lineage>
</organism>
<feature type="chain" id="PRO_5046318211" evidence="7">
    <location>
        <begin position="23"/>
        <end position="704"/>
    </location>
</feature>
<keyword evidence="3 5" id="KW-0378">Hydrolase</keyword>
<protein>
    <submittedName>
        <fullName evidence="9">Minor extracellular serine protease Vpr</fullName>
        <ecNumber evidence="9">3.4.21.-</ecNumber>
    </submittedName>
</protein>
<dbReference type="Pfam" id="PF00082">
    <property type="entry name" value="Peptidase_S8"/>
    <property type="match status" value="1"/>
</dbReference>
<dbReference type="InterPro" id="IPR000209">
    <property type="entry name" value="Peptidase_S8/S53_dom"/>
</dbReference>
<feature type="active site" description="Charge relay system" evidence="5">
    <location>
        <position position="166"/>
    </location>
</feature>
<dbReference type="GO" id="GO:0008233">
    <property type="term" value="F:peptidase activity"/>
    <property type="evidence" value="ECO:0007669"/>
    <property type="project" value="UniProtKB-KW"/>
</dbReference>
<keyword evidence="2 5" id="KW-0645">Protease</keyword>
<dbReference type="PROSITE" id="PS00138">
    <property type="entry name" value="SUBTILASE_SER"/>
    <property type="match status" value="1"/>
</dbReference>
<dbReference type="GO" id="GO:0006508">
    <property type="term" value="P:proteolysis"/>
    <property type="evidence" value="ECO:0007669"/>
    <property type="project" value="UniProtKB-KW"/>
</dbReference>
<accession>A0ABV2KXE0</accession>
<dbReference type="PROSITE" id="PS00136">
    <property type="entry name" value="SUBTILASE_ASP"/>
    <property type="match status" value="1"/>
</dbReference>
<feature type="signal peptide" evidence="7">
    <location>
        <begin position="1"/>
        <end position="22"/>
    </location>
</feature>
<dbReference type="EMBL" id="JBEPMX010000014">
    <property type="protein sequence ID" value="MET3684263.1"/>
    <property type="molecule type" value="Genomic_DNA"/>
</dbReference>
<evidence type="ECO:0000313" key="9">
    <source>
        <dbReference type="EMBL" id="MET3684263.1"/>
    </source>
</evidence>
<dbReference type="PANTHER" id="PTHR43806:SF65">
    <property type="entry name" value="SERINE PROTEASE APRX"/>
    <property type="match status" value="1"/>
</dbReference>